<dbReference type="SUPFAM" id="SSF50978">
    <property type="entry name" value="WD40 repeat-like"/>
    <property type="match status" value="1"/>
</dbReference>
<dbReference type="AlphaFoldDB" id="A0A9P5XQV8"/>
<dbReference type="InterPro" id="IPR015943">
    <property type="entry name" value="WD40/YVTN_repeat-like_dom_sf"/>
</dbReference>
<evidence type="ECO:0000256" key="3">
    <source>
        <dbReference type="ARBA" id="ARBA00022737"/>
    </source>
</evidence>
<dbReference type="InterPro" id="IPR001680">
    <property type="entry name" value="WD40_rpt"/>
</dbReference>
<feature type="region of interest" description="Disordered" evidence="7">
    <location>
        <begin position="497"/>
        <end position="541"/>
    </location>
</feature>
<proteinExistence type="inferred from homology"/>
<keyword evidence="5" id="KW-0804">Transcription</keyword>
<name>A0A9P5XQV8_9AGAR</name>
<feature type="compositionally biased region" description="Basic and acidic residues" evidence="7">
    <location>
        <begin position="607"/>
        <end position="622"/>
    </location>
</feature>
<dbReference type="PANTHER" id="PTHR10253">
    <property type="entry name" value="POLYCOMB PROTEIN"/>
    <property type="match status" value="1"/>
</dbReference>
<dbReference type="SMART" id="SM00320">
    <property type="entry name" value="WD40"/>
    <property type="match status" value="2"/>
</dbReference>
<reference evidence="8" key="1">
    <citation type="submission" date="2020-11" db="EMBL/GenBank/DDBJ databases">
        <authorList>
            <consortium name="DOE Joint Genome Institute"/>
            <person name="Ahrendt S."/>
            <person name="Riley R."/>
            <person name="Andreopoulos W."/>
            <person name="Labutti K."/>
            <person name="Pangilinan J."/>
            <person name="Ruiz-Duenas F.J."/>
            <person name="Barrasa J.M."/>
            <person name="Sanchez-Garcia M."/>
            <person name="Camarero S."/>
            <person name="Miyauchi S."/>
            <person name="Serrano A."/>
            <person name="Linde D."/>
            <person name="Babiker R."/>
            <person name="Drula E."/>
            <person name="Ayuso-Fernandez I."/>
            <person name="Pacheco R."/>
            <person name="Padilla G."/>
            <person name="Ferreira P."/>
            <person name="Barriuso J."/>
            <person name="Kellner H."/>
            <person name="Castanera R."/>
            <person name="Alfaro M."/>
            <person name="Ramirez L."/>
            <person name="Pisabarro A.G."/>
            <person name="Kuo A."/>
            <person name="Tritt A."/>
            <person name="Lipzen A."/>
            <person name="He G."/>
            <person name="Yan M."/>
            <person name="Ng V."/>
            <person name="Cullen D."/>
            <person name="Martin F."/>
            <person name="Rosso M.-N."/>
            <person name="Henrissat B."/>
            <person name="Hibbett D."/>
            <person name="Martinez A.T."/>
            <person name="Grigoriev I.V."/>
        </authorList>
    </citation>
    <scope>NUCLEOTIDE SEQUENCE</scope>
    <source>
        <strain evidence="8">MF-IS2</strain>
    </source>
</reference>
<dbReference type="PROSITE" id="PS50294">
    <property type="entry name" value="WD_REPEATS_REGION"/>
    <property type="match status" value="1"/>
</dbReference>
<feature type="region of interest" description="Disordered" evidence="7">
    <location>
        <begin position="202"/>
        <end position="228"/>
    </location>
</feature>
<sequence>MEMEVEQQPDSEEEPLALPWYRNPTQNHPFGLYKKFALEGPDAEALRTVSFFPWGDDSLSTLWGGSLATEENLAKWNGVLDKYRDTIAVGGDTMVYIIWTKRRKHPRRIKIPETPEVKLIHHDTTNVAWALSPNAIDEPLLIISRGSLLWIFNPVRQGLAGYLRGHGGAITSLAVHPAVPNLFCSTSRDHSTRVYDLTLTPHQGRKDRDVNPHWPPGTLPSRAGAPHGLHMNESEGSGIGRCIVVLMGGRSGGHEAAVLNASFHPLYPVIATCGVDRCVKIWHVHPRNSTQITREDKPLFSSSRIHRSRALSVHWVSHDTLLSHCPSAILRDEPNDVENKSTHPVPGEVVVWRWLALDRFFPPKYDDLRAEGLTQGVLRGCASDYQESASFTMMASGSFPDLSLQLISPVVNIYRSPTHDPIALCVIPRGLPFLRHRKEEGEQTQNTASREPVNDDASPPKDSVSLLPPDEKPAQTKVSQDGQPKKYAGTVTLVHVPSLPGRIPSRFPLDRETPTSGEPTPPAQQEPALSGISEWNPGLIERPIPPPITGWALDVPLDEADLVFECDPRRPGHTGGREDDRMQVDESSGAEASGSGPSGDNARRRRGENSQRTESTNKDPIRVRVQNAMMGDNGKLIVVLGTRGRIWIYRMKN</sequence>
<feature type="compositionally biased region" description="Basic and acidic residues" evidence="7">
    <location>
        <begin position="566"/>
        <end position="584"/>
    </location>
</feature>
<evidence type="ECO:0000256" key="1">
    <source>
        <dbReference type="ARBA" id="ARBA00008075"/>
    </source>
</evidence>
<evidence type="ECO:0000313" key="9">
    <source>
        <dbReference type="Proteomes" id="UP000807342"/>
    </source>
</evidence>
<gene>
    <name evidence="8" type="ORF">P691DRAFT_800093</name>
</gene>
<keyword evidence="2 6" id="KW-0853">WD repeat</keyword>
<comment type="similarity">
    <text evidence="1">Belongs to the WD repeat ESC family.</text>
</comment>
<protein>
    <recommendedName>
        <fullName evidence="10">WD40 repeat-like protein</fullName>
    </recommendedName>
</protein>
<evidence type="ECO:0000256" key="6">
    <source>
        <dbReference type="PROSITE-ProRule" id="PRU00221"/>
    </source>
</evidence>
<organism evidence="8 9">
    <name type="scientific">Macrolepiota fuliginosa MF-IS2</name>
    <dbReference type="NCBI Taxonomy" id="1400762"/>
    <lineage>
        <taxon>Eukaryota</taxon>
        <taxon>Fungi</taxon>
        <taxon>Dikarya</taxon>
        <taxon>Basidiomycota</taxon>
        <taxon>Agaricomycotina</taxon>
        <taxon>Agaricomycetes</taxon>
        <taxon>Agaricomycetidae</taxon>
        <taxon>Agaricales</taxon>
        <taxon>Agaricineae</taxon>
        <taxon>Agaricaceae</taxon>
        <taxon>Macrolepiota</taxon>
    </lineage>
</organism>
<feature type="compositionally biased region" description="Low complexity" evidence="7">
    <location>
        <begin position="586"/>
        <end position="599"/>
    </location>
</feature>
<evidence type="ECO:0000313" key="8">
    <source>
        <dbReference type="EMBL" id="KAF9455084.1"/>
    </source>
</evidence>
<keyword evidence="4" id="KW-0805">Transcription regulation</keyword>
<evidence type="ECO:0000256" key="2">
    <source>
        <dbReference type="ARBA" id="ARBA00022574"/>
    </source>
</evidence>
<feature type="repeat" description="WD" evidence="6">
    <location>
        <begin position="251"/>
        <end position="292"/>
    </location>
</feature>
<comment type="caution">
    <text evidence="8">The sequence shown here is derived from an EMBL/GenBank/DDBJ whole genome shotgun (WGS) entry which is preliminary data.</text>
</comment>
<dbReference type="InterPro" id="IPR036322">
    <property type="entry name" value="WD40_repeat_dom_sf"/>
</dbReference>
<dbReference type="Gene3D" id="2.130.10.10">
    <property type="entry name" value="YVTN repeat-like/Quinoprotein amine dehydrogenase"/>
    <property type="match status" value="1"/>
</dbReference>
<dbReference type="InterPro" id="IPR051243">
    <property type="entry name" value="PcG_WD-repeat"/>
</dbReference>
<dbReference type="OrthoDB" id="7318948at2759"/>
<feature type="repeat" description="WD" evidence="6">
    <location>
        <begin position="163"/>
        <end position="197"/>
    </location>
</feature>
<dbReference type="Proteomes" id="UP000807342">
    <property type="component" value="Unassembled WGS sequence"/>
</dbReference>
<feature type="region of interest" description="Disordered" evidence="7">
    <location>
        <begin position="565"/>
        <end position="623"/>
    </location>
</feature>
<keyword evidence="9" id="KW-1185">Reference proteome</keyword>
<dbReference type="EMBL" id="MU151051">
    <property type="protein sequence ID" value="KAF9455084.1"/>
    <property type="molecule type" value="Genomic_DNA"/>
</dbReference>
<evidence type="ECO:0000256" key="7">
    <source>
        <dbReference type="SAM" id="MobiDB-lite"/>
    </source>
</evidence>
<accession>A0A9P5XQV8</accession>
<dbReference type="Pfam" id="PF00400">
    <property type="entry name" value="WD40"/>
    <property type="match status" value="2"/>
</dbReference>
<keyword evidence="3" id="KW-0677">Repeat</keyword>
<dbReference type="PROSITE" id="PS50082">
    <property type="entry name" value="WD_REPEATS_2"/>
    <property type="match status" value="2"/>
</dbReference>
<feature type="region of interest" description="Disordered" evidence="7">
    <location>
        <begin position="439"/>
        <end position="485"/>
    </location>
</feature>
<evidence type="ECO:0000256" key="4">
    <source>
        <dbReference type="ARBA" id="ARBA00023015"/>
    </source>
</evidence>
<evidence type="ECO:0000256" key="5">
    <source>
        <dbReference type="ARBA" id="ARBA00023163"/>
    </source>
</evidence>
<evidence type="ECO:0008006" key="10">
    <source>
        <dbReference type="Google" id="ProtNLM"/>
    </source>
</evidence>